<comment type="caution">
    <text evidence="2">The sequence shown here is derived from an EMBL/GenBank/DDBJ whole genome shotgun (WGS) entry which is preliminary data.</text>
</comment>
<keyword evidence="1" id="KW-0175">Coiled coil</keyword>
<accession>A0ABT6CX16</accession>
<proteinExistence type="predicted"/>
<reference evidence="2 3" key="1">
    <citation type="journal article" date="2023" name="Int. J. Syst. Evol. Microbiol.">
        <title>Arthrobacter vasquezii sp. nov., isolated from a soil sample from Union Glacier, Antarctica.</title>
        <authorList>
            <person name="Valenzuela-Ibaceta F."/>
            <person name="Carrasco V."/>
            <person name="Lagos-Moraga S."/>
            <person name="Dietz-Vargas C."/>
            <person name="Navarro C.A."/>
            <person name="Perez-Donoso J.M."/>
        </authorList>
    </citation>
    <scope>NUCLEOTIDE SEQUENCE [LARGE SCALE GENOMIC DNA]</scope>
    <source>
        <strain evidence="2 3">EH-1B-1</strain>
    </source>
</reference>
<feature type="coiled-coil region" evidence="1">
    <location>
        <begin position="102"/>
        <end position="191"/>
    </location>
</feature>
<evidence type="ECO:0000256" key="1">
    <source>
        <dbReference type="SAM" id="Coils"/>
    </source>
</evidence>
<name>A0ABT6CX16_9MICC</name>
<sequence>MKTHNNETSSKSALRTARLIAAKRADNQRRREAVLKAIAAHTQAGKSITAAGIARSAGVSTWLIYNVPDLLDAVRSAAAQNHAKEDTARKPAPTINGLHNEMSLLNGRLTKATAERDQLKKALKTKLGAQLELETTGELKTRIGLLERSLERARLDLEDSQSRNSLLRDDLEDAQDELRAARRINQMLVKENSQRGSVVSFRSTV</sequence>
<evidence type="ECO:0000313" key="2">
    <source>
        <dbReference type="EMBL" id="MDF9278573.1"/>
    </source>
</evidence>
<dbReference type="RefSeq" id="WP_277359002.1">
    <property type="nucleotide sequence ID" value="NZ_JAROKN010000035.1"/>
</dbReference>
<gene>
    <name evidence="2" type="ORF">P4U43_12330</name>
</gene>
<dbReference type="EMBL" id="JAROKN010000035">
    <property type="protein sequence ID" value="MDF9278573.1"/>
    <property type="molecule type" value="Genomic_DNA"/>
</dbReference>
<evidence type="ECO:0000313" key="3">
    <source>
        <dbReference type="Proteomes" id="UP001220456"/>
    </source>
</evidence>
<protein>
    <recommendedName>
        <fullName evidence="4">Transposase</fullName>
    </recommendedName>
</protein>
<organism evidence="2 3">
    <name type="scientific">Arthrobacter vasquezii</name>
    <dbReference type="NCBI Taxonomy" id="2977629"/>
    <lineage>
        <taxon>Bacteria</taxon>
        <taxon>Bacillati</taxon>
        <taxon>Actinomycetota</taxon>
        <taxon>Actinomycetes</taxon>
        <taxon>Micrococcales</taxon>
        <taxon>Micrococcaceae</taxon>
        <taxon>Arthrobacter</taxon>
    </lineage>
</organism>
<evidence type="ECO:0008006" key="4">
    <source>
        <dbReference type="Google" id="ProtNLM"/>
    </source>
</evidence>
<dbReference type="Proteomes" id="UP001220456">
    <property type="component" value="Unassembled WGS sequence"/>
</dbReference>
<keyword evidence="3" id="KW-1185">Reference proteome</keyword>